<dbReference type="InterPro" id="IPR012291">
    <property type="entry name" value="CBM2_carb-bd_dom_sf"/>
</dbReference>
<dbReference type="SUPFAM" id="SSF51445">
    <property type="entry name" value="(Trans)glycosidases"/>
    <property type="match status" value="1"/>
</dbReference>
<dbReference type="Pfam" id="PF00553">
    <property type="entry name" value="CBM_2"/>
    <property type="match status" value="1"/>
</dbReference>
<dbReference type="AlphaFoldDB" id="A0A4Z0C8Z1"/>
<dbReference type="GO" id="GO:0008843">
    <property type="term" value="F:endochitinase activity"/>
    <property type="evidence" value="ECO:0007669"/>
    <property type="project" value="UniProtKB-EC"/>
</dbReference>
<protein>
    <recommendedName>
        <fullName evidence="2">chitinase</fullName>
        <ecNumber evidence="2">3.2.1.14</ecNumber>
    </recommendedName>
</protein>
<dbReference type="EMBL" id="SMLK01000001">
    <property type="protein sequence ID" value="TFZ08083.1"/>
    <property type="molecule type" value="Genomic_DNA"/>
</dbReference>
<dbReference type="GO" id="GO:0008061">
    <property type="term" value="F:chitin binding"/>
    <property type="evidence" value="ECO:0007669"/>
    <property type="project" value="InterPro"/>
</dbReference>
<evidence type="ECO:0000313" key="12">
    <source>
        <dbReference type="Proteomes" id="UP000297839"/>
    </source>
</evidence>
<evidence type="ECO:0000259" key="10">
    <source>
        <dbReference type="PROSITE" id="PS51910"/>
    </source>
</evidence>
<dbReference type="Proteomes" id="UP000297839">
    <property type="component" value="Unassembled WGS sequence"/>
</dbReference>
<accession>A0A4Z0C8Z1</accession>
<name>A0A4Z0C8Z1_9BURK</name>
<evidence type="ECO:0000313" key="11">
    <source>
        <dbReference type="EMBL" id="TFZ08083.1"/>
    </source>
</evidence>
<feature type="domain" description="CBM2" evidence="9">
    <location>
        <begin position="494"/>
        <end position="583"/>
    </location>
</feature>
<feature type="region of interest" description="Disordered" evidence="7">
    <location>
        <begin position="415"/>
        <end position="500"/>
    </location>
</feature>
<dbReference type="SMART" id="SM00637">
    <property type="entry name" value="CBD_II"/>
    <property type="match status" value="1"/>
</dbReference>
<keyword evidence="8" id="KW-0732">Signal</keyword>
<dbReference type="SUPFAM" id="SSF49384">
    <property type="entry name" value="Carbohydrate-binding domain"/>
    <property type="match status" value="1"/>
</dbReference>
<sequence length="583" mass="59952">MTFRLRAAAAAAATLVCLTAAAQSPSPQKWVTGYWAGYLLNKPEYQDPRYVDMTAMTHFVFGRIGAGGGAEGGAAGDIVLGGDISQTATWTGPGAPSQTTEDWLVARAHAAGTKALIMLGGEGGESAFRASTAAAVRPKFIANLVAYMAKHDYDGIDVDWEGSLTAADEQQLEQFLSELRTAANANDRYRSRPVVITYPASVLNPNYQTVSAHDVRVASLVDQYNLMSYGMGWIGGGWQTTGFSPIAGATPSRPLAISSAVQALVNAGIPRAKIGMGIGFYGMSYRPPLSALGQPTDGYSSSSFSANDALWNYALLRKFGYLDNGQYQHDTATGITYRSYGTAGYTPASRPDQPSGLLTYEDEASIRDKGQWANSPAAGAGVGGTIVWAVNYGTTDGKNNPLLAAVKSAFLAGAPAPAPTPAPSPAPTPAPTPAPSPAPTPAPAPAPAPTPAPSPAPTPAPSPAPAPAPTPAPSPAPAPTPAPSPAPAPTPAPSPAPAPGGIVSSVQIDYDWKSGYCANVNVTNNGANTVAWKVTIPLKDTITASWNGTFVKSGTTATVTGADWNRLVAPGQTRQAGFCATRP</sequence>
<feature type="chain" id="PRO_5021293936" description="chitinase" evidence="8">
    <location>
        <begin position="23"/>
        <end position="583"/>
    </location>
</feature>
<keyword evidence="4 5" id="KW-0326">Glycosidase</keyword>
<dbReference type="InterPro" id="IPR001579">
    <property type="entry name" value="Glyco_hydro_18_chit_AS"/>
</dbReference>
<dbReference type="InterPro" id="IPR001223">
    <property type="entry name" value="Glyco_hydro18_cat"/>
</dbReference>
<organism evidence="11 12">
    <name type="scientific">Ramlibacter humi</name>
    <dbReference type="NCBI Taxonomy" id="2530451"/>
    <lineage>
        <taxon>Bacteria</taxon>
        <taxon>Pseudomonadati</taxon>
        <taxon>Pseudomonadota</taxon>
        <taxon>Betaproteobacteria</taxon>
        <taxon>Burkholderiales</taxon>
        <taxon>Comamonadaceae</taxon>
        <taxon>Ramlibacter</taxon>
    </lineage>
</organism>
<dbReference type="InterPro" id="IPR017853">
    <property type="entry name" value="GH"/>
</dbReference>
<evidence type="ECO:0000256" key="8">
    <source>
        <dbReference type="SAM" id="SignalP"/>
    </source>
</evidence>
<dbReference type="Pfam" id="PF00704">
    <property type="entry name" value="Glyco_hydro_18"/>
    <property type="match status" value="1"/>
</dbReference>
<dbReference type="PANTHER" id="PTHR11177">
    <property type="entry name" value="CHITINASE"/>
    <property type="match status" value="1"/>
</dbReference>
<dbReference type="InterPro" id="IPR011583">
    <property type="entry name" value="Chitinase_II/V-like_cat"/>
</dbReference>
<keyword evidence="12" id="KW-1185">Reference proteome</keyword>
<dbReference type="PROSITE" id="PS01095">
    <property type="entry name" value="GH18_1"/>
    <property type="match status" value="1"/>
</dbReference>
<comment type="caution">
    <text evidence="11">The sequence shown here is derived from an EMBL/GenBank/DDBJ whole genome shotgun (WGS) entry which is preliminary data.</text>
</comment>
<gene>
    <name evidence="11" type="ORF">EZ216_02660</name>
</gene>
<dbReference type="InterPro" id="IPR001919">
    <property type="entry name" value="CBD2"/>
</dbReference>
<feature type="compositionally biased region" description="Pro residues" evidence="7">
    <location>
        <begin position="416"/>
        <end position="498"/>
    </location>
</feature>
<dbReference type="InterPro" id="IPR050314">
    <property type="entry name" value="Glycosyl_Hydrlase_18"/>
</dbReference>
<evidence type="ECO:0000256" key="2">
    <source>
        <dbReference type="ARBA" id="ARBA00012729"/>
    </source>
</evidence>
<proteinExistence type="inferred from homology"/>
<reference evidence="11 12" key="1">
    <citation type="submission" date="2019-03" db="EMBL/GenBank/DDBJ databases">
        <title>Ramlibacter sp. 18x22-1, whole genome shotgun sequence.</title>
        <authorList>
            <person name="Zhang X."/>
            <person name="Feng G."/>
            <person name="Zhu H."/>
        </authorList>
    </citation>
    <scope>NUCLEOTIDE SEQUENCE [LARGE SCALE GENOMIC DNA]</scope>
    <source>
        <strain evidence="11 12">18x22-1</strain>
    </source>
</reference>
<dbReference type="Gene3D" id="2.60.40.290">
    <property type="match status" value="1"/>
</dbReference>
<evidence type="ECO:0000256" key="7">
    <source>
        <dbReference type="SAM" id="MobiDB-lite"/>
    </source>
</evidence>
<feature type="signal peptide" evidence="8">
    <location>
        <begin position="1"/>
        <end position="22"/>
    </location>
</feature>
<comment type="catalytic activity">
    <reaction evidence="1">
        <text>Random endo-hydrolysis of N-acetyl-beta-D-glucosaminide (1-&gt;4)-beta-linkages in chitin and chitodextrins.</text>
        <dbReference type="EC" id="3.2.1.14"/>
    </reaction>
</comment>
<dbReference type="PROSITE" id="PS51173">
    <property type="entry name" value="CBM2"/>
    <property type="match status" value="1"/>
</dbReference>
<evidence type="ECO:0000256" key="1">
    <source>
        <dbReference type="ARBA" id="ARBA00000822"/>
    </source>
</evidence>
<dbReference type="GO" id="GO:0005975">
    <property type="term" value="P:carbohydrate metabolic process"/>
    <property type="evidence" value="ECO:0007669"/>
    <property type="project" value="InterPro"/>
</dbReference>
<evidence type="ECO:0000256" key="6">
    <source>
        <dbReference type="RuleBase" id="RU004453"/>
    </source>
</evidence>
<dbReference type="GO" id="GO:0005576">
    <property type="term" value="C:extracellular region"/>
    <property type="evidence" value="ECO:0007669"/>
    <property type="project" value="TreeGrafter"/>
</dbReference>
<dbReference type="EC" id="3.2.1.14" evidence="2"/>
<evidence type="ECO:0000256" key="4">
    <source>
        <dbReference type="ARBA" id="ARBA00023295"/>
    </source>
</evidence>
<dbReference type="SMART" id="SM00636">
    <property type="entry name" value="Glyco_18"/>
    <property type="match status" value="1"/>
</dbReference>
<dbReference type="GO" id="GO:0030247">
    <property type="term" value="F:polysaccharide binding"/>
    <property type="evidence" value="ECO:0007669"/>
    <property type="project" value="UniProtKB-UniRule"/>
</dbReference>
<dbReference type="PROSITE" id="PS51910">
    <property type="entry name" value="GH18_2"/>
    <property type="match status" value="1"/>
</dbReference>
<feature type="domain" description="GH18" evidence="10">
    <location>
        <begin position="29"/>
        <end position="413"/>
    </location>
</feature>
<dbReference type="OrthoDB" id="1153097at2"/>
<evidence type="ECO:0000256" key="5">
    <source>
        <dbReference type="RuleBase" id="RU000489"/>
    </source>
</evidence>
<comment type="similarity">
    <text evidence="6">Belongs to the glycosyl hydrolase 18 family.</text>
</comment>
<dbReference type="RefSeq" id="WP_135248021.1">
    <property type="nucleotide sequence ID" value="NZ_SMLK01000001.1"/>
</dbReference>
<keyword evidence="3 5" id="KW-0378">Hydrolase</keyword>
<evidence type="ECO:0000256" key="3">
    <source>
        <dbReference type="ARBA" id="ARBA00022801"/>
    </source>
</evidence>
<dbReference type="InterPro" id="IPR008965">
    <property type="entry name" value="CBM2/CBM3_carb-bd_dom_sf"/>
</dbReference>
<dbReference type="Gene3D" id="3.20.20.80">
    <property type="entry name" value="Glycosidases"/>
    <property type="match status" value="1"/>
</dbReference>
<dbReference type="PANTHER" id="PTHR11177:SF317">
    <property type="entry name" value="CHITINASE 12-RELATED"/>
    <property type="match status" value="1"/>
</dbReference>
<dbReference type="GO" id="GO:0006032">
    <property type="term" value="P:chitin catabolic process"/>
    <property type="evidence" value="ECO:0007669"/>
    <property type="project" value="TreeGrafter"/>
</dbReference>
<evidence type="ECO:0000259" key="9">
    <source>
        <dbReference type="PROSITE" id="PS51173"/>
    </source>
</evidence>